<dbReference type="Gene3D" id="3.40.50.720">
    <property type="entry name" value="NAD(P)-binding Rossmann-like Domain"/>
    <property type="match status" value="1"/>
</dbReference>
<dbReference type="Gene3D" id="3.30.360.10">
    <property type="entry name" value="Dihydrodipicolinate Reductase, domain 2"/>
    <property type="match status" value="1"/>
</dbReference>
<dbReference type="Proteomes" id="UP001600941">
    <property type="component" value="Unassembled WGS sequence"/>
</dbReference>
<dbReference type="Pfam" id="PF01408">
    <property type="entry name" value="GFO_IDH_MocA"/>
    <property type="match status" value="1"/>
</dbReference>
<reference evidence="5 6" key="1">
    <citation type="submission" date="2024-04" db="EMBL/GenBank/DDBJ databases">
        <title>Defined microbial consortia suppress multidrug-resistant proinflammatory Enterobacteriaceae via ecological control.</title>
        <authorList>
            <person name="Furuichi M."/>
            <person name="Kawaguchi T."/>
            <person name="Pust M."/>
            <person name="Yasuma K."/>
            <person name="Plichta D."/>
            <person name="Hasegawa N."/>
            <person name="Ohya T."/>
            <person name="Bhattarai S."/>
            <person name="Sasajima S."/>
            <person name="Aoto Y."/>
            <person name="Tuganbaev T."/>
            <person name="Yaginuma M."/>
            <person name="Ueda M."/>
            <person name="Okahashi N."/>
            <person name="Amafuji K."/>
            <person name="Kiridooshi Y."/>
            <person name="Sugita K."/>
            <person name="Strazar M."/>
            <person name="Skelly A."/>
            <person name="Suda W."/>
            <person name="Hattori M."/>
            <person name="Nakamoto N."/>
            <person name="Caballero S."/>
            <person name="Norman J."/>
            <person name="Olle B."/>
            <person name="Tanoue T."/>
            <person name="Arita M."/>
            <person name="Bucci V."/>
            <person name="Atarashi K."/>
            <person name="Xavier R."/>
            <person name="Honda K."/>
        </authorList>
    </citation>
    <scope>NUCLEOTIDE SEQUENCE [LARGE SCALE GENOMIC DNA]</scope>
    <source>
        <strain evidence="6">k34-0107-D12</strain>
    </source>
</reference>
<evidence type="ECO:0000259" key="4">
    <source>
        <dbReference type="Pfam" id="PF22725"/>
    </source>
</evidence>
<dbReference type="RefSeq" id="WP_033141241.1">
    <property type="nucleotide sequence ID" value="NZ_AP031413.1"/>
</dbReference>
<feature type="domain" description="GFO/IDH/MocA-like oxidoreductase" evidence="4">
    <location>
        <begin position="134"/>
        <end position="258"/>
    </location>
</feature>
<dbReference type="InterPro" id="IPR055170">
    <property type="entry name" value="GFO_IDH_MocA-like_dom"/>
</dbReference>
<comment type="similarity">
    <text evidence="1">Belongs to the Gfo/Idh/MocA family.</text>
</comment>
<keyword evidence="2" id="KW-0560">Oxidoreductase</keyword>
<dbReference type="InterPro" id="IPR036291">
    <property type="entry name" value="NAD(P)-bd_dom_sf"/>
</dbReference>
<comment type="caution">
    <text evidence="5">The sequence shown here is derived from an EMBL/GenBank/DDBJ whole genome shotgun (WGS) entry which is preliminary data.</text>
</comment>
<sequence length="339" mass="37669">MKNGKVSLGLIGAGRAGMIHARNFRAAVPNAALTAVADPCKENVQAALQELEIEKGYEDYRELLKDEEIDAVIIVTPTKYHCEIAVEAARAGKHILCEKPMAMTVEECEIMEEAAARYHVKLQVAFMRRFDSAFMEARSVVDAGDIGDVVMVRSNTRGPSIPKPWMYDISKSNGPLAEVNSHDIDTLRWFTGSEFKTVYAMGGNYRCPDARAEFPDFYDNVILSAGFENGMQGMIDGAQGVLYGYDARVEILGTRGCIFLGKTQERPITVCRSDMHRYESFTNSWKFLFKDAYLEEDMDFVDCILTDREPKVTGHDGKMAVKVVNAGNLSITSGKIITL</sequence>
<dbReference type="SUPFAM" id="SSF55347">
    <property type="entry name" value="Glyceraldehyde-3-phosphate dehydrogenase-like, C-terminal domain"/>
    <property type="match status" value="1"/>
</dbReference>
<evidence type="ECO:0000313" key="6">
    <source>
        <dbReference type="Proteomes" id="UP001600941"/>
    </source>
</evidence>
<dbReference type="Pfam" id="PF22725">
    <property type="entry name" value="GFO_IDH_MocA_C3"/>
    <property type="match status" value="1"/>
</dbReference>
<dbReference type="InterPro" id="IPR000683">
    <property type="entry name" value="Gfo/Idh/MocA-like_OxRdtase_N"/>
</dbReference>
<accession>A0ABQ0C376</accession>
<evidence type="ECO:0000256" key="2">
    <source>
        <dbReference type="ARBA" id="ARBA00023002"/>
    </source>
</evidence>
<feature type="domain" description="Gfo/Idh/MocA-like oxidoreductase N-terminal" evidence="3">
    <location>
        <begin position="8"/>
        <end position="126"/>
    </location>
</feature>
<gene>
    <name evidence="5" type="primary">iolG_6</name>
    <name evidence="5" type="ORF">K340107D12_60600</name>
</gene>
<evidence type="ECO:0000256" key="1">
    <source>
        <dbReference type="ARBA" id="ARBA00010928"/>
    </source>
</evidence>
<evidence type="ECO:0000259" key="3">
    <source>
        <dbReference type="Pfam" id="PF01408"/>
    </source>
</evidence>
<protein>
    <submittedName>
        <fullName evidence="5">Inositol 2-dehydrogenase</fullName>
    </submittedName>
</protein>
<keyword evidence="6" id="KW-1185">Reference proteome</keyword>
<evidence type="ECO:0000313" key="5">
    <source>
        <dbReference type="EMBL" id="GAA6503244.1"/>
    </source>
</evidence>
<dbReference type="PANTHER" id="PTHR42840:SF3">
    <property type="entry name" value="BINDING ROSSMANN FOLD OXIDOREDUCTASE, PUTATIVE (AFU_ORTHOLOGUE AFUA_2G10240)-RELATED"/>
    <property type="match status" value="1"/>
</dbReference>
<dbReference type="EMBL" id="BAABZQ010000001">
    <property type="protein sequence ID" value="GAA6503244.1"/>
    <property type="molecule type" value="Genomic_DNA"/>
</dbReference>
<dbReference type="SUPFAM" id="SSF51735">
    <property type="entry name" value="NAD(P)-binding Rossmann-fold domains"/>
    <property type="match status" value="1"/>
</dbReference>
<dbReference type="PANTHER" id="PTHR42840">
    <property type="entry name" value="NAD(P)-BINDING ROSSMANN-FOLD SUPERFAMILY PROTEIN-RELATED"/>
    <property type="match status" value="1"/>
</dbReference>
<organism evidence="5 6">
    <name type="scientific">Blautia parvula</name>
    <dbReference type="NCBI Taxonomy" id="2877527"/>
    <lineage>
        <taxon>Bacteria</taxon>
        <taxon>Bacillati</taxon>
        <taxon>Bacillota</taxon>
        <taxon>Clostridia</taxon>
        <taxon>Lachnospirales</taxon>
        <taxon>Lachnospiraceae</taxon>
        <taxon>Blautia</taxon>
    </lineage>
</organism>
<name>A0ABQ0C376_9FIRM</name>
<proteinExistence type="inferred from homology"/>